<reference evidence="3 4" key="1">
    <citation type="submission" date="2024-06" db="EMBL/GenBank/DDBJ databases">
        <authorList>
            <person name="Kim D.-U."/>
        </authorList>
    </citation>
    <scope>NUCLEOTIDE SEQUENCE [LARGE SCALE GENOMIC DNA]</scope>
    <source>
        <strain evidence="3 4">KACC15460</strain>
    </source>
</reference>
<gene>
    <name evidence="3" type="ORF">ABVQ20_02230</name>
</gene>
<accession>A0ABV2D7N7</accession>
<evidence type="ECO:0000313" key="3">
    <source>
        <dbReference type="EMBL" id="MET2825788.1"/>
    </source>
</evidence>
<protein>
    <submittedName>
        <fullName evidence="3">DUF4189 domain-containing protein</fullName>
    </submittedName>
</protein>
<evidence type="ECO:0000259" key="2">
    <source>
        <dbReference type="Pfam" id="PF13827"/>
    </source>
</evidence>
<dbReference type="InterPro" id="IPR025240">
    <property type="entry name" value="DUF4189"/>
</dbReference>
<feature type="domain" description="DUF4189" evidence="2">
    <location>
        <begin position="39"/>
        <end position="132"/>
    </location>
</feature>
<keyword evidence="4" id="KW-1185">Reference proteome</keyword>
<feature type="signal peptide" evidence="1">
    <location>
        <begin position="1"/>
        <end position="36"/>
    </location>
</feature>
<sequence>MTKRDSKQMCTRARTTAALSLLAFGGLLFASVSASADSWGAISIDFKTAQTDPYFGVGGGSSEDEAITNAQKFCVEAGGAECKTVVSYQQCGAYAASGKGGGWGKSSTQKTAEAQAMAGCNDDACKIVTSDCN</sequence>
<keyword evidence="1" id="KW-0732">Signal</keyword>
<dbReference type="RefSeq" id="WP_354457869.1">
    <property type="nucleotide sequence ID" value="NZ_JBEWSZ010000001.1"/>
</dbReference>
<comment type="caution">
    <text evidence="3">The sequence shown here is derived from an EMBL/GenBank/DDBJ whole genome shotgun (WGS) entry which is preliminary data.</text>
</comment>
<organism evidence="3 4">
    <name type="scientific">Mesorhizobium shangrilense</name>
    <dbReference type="NCBI Taxonomy" id="460060"/>
    <lineage>
        <taxon>Bacteria</taxon>
        <taxon>Pseudomonadati</taxon>
        <taxon>Pseudomonadota</taxon>
        <taxon>Alphaproteobacteria</taxon>
        <taxon>Hyphomicrobiales</taxon>
        <taxon>Phyllobacteriaceae</taxon>
        <taxon>Mesorhizobium</taxon>
    </lineage>
</organism>
<dbReference type="EMBL" id="JBEWSZ010000001">
    <property type="protein sequence ID" value="MET2825788.1"/>
    <property type="molecule type" value="Genomic_DNA"/>
</dbReference>
<proteinExistence type="predicted"/>
<feature type="chain" id="PRO_5045767765" evidence="1">
    <location>
        <begin position="37"/>
        <end position="133"/>
    </location>
</feature>
<dbReference type="Pfam" id="PF13827">
    <property type="entry name" value="DUF4189"/>
    <property type="match status" value="1"/>
</dbReference>
<dbReference type="Proteomes" id="UP001548832">
    <property type="component" value="Unassembled WGS sequence"/>
</dbReference>
<name>A0ABV2D7N7_9HYPH</name>
<evidence type="ECO:0000256" key="1">
    <source>
        <dbReference type="SAM" id="SignalP"/>
    </source>
</evidence>
<evidence type="ECO:0000313" key="4">
    <source>
        <dbReference type="Proteomes" id="UP001548832"/>
    </source>
</evidence>